<dbReference type="RefSeq" id="WP_121152141.1">
    <property type="nucleotide sequence ID" value="NZ_CP032829.1"/>
</dbReference>
<evidence type="ECO:0000313" key="2">
    <source>
        <dbReference type="Proteomes" id="UP000276254"/>
    </source>
</evidence>
<proteinExistence type="predicted"/>
<protein>
    <submittedName>
        <fullName evidence="1">Uncharacterized protein</fullName>
    </submittedName>
</protein>
<name>A0A494TI64_SPHPE</name>
<dbReference type="AlphaFoldDB" id="A0A494TI64"/>
<dbReference type="KEGG" id="spha:D3Y57_05395"/>
<reference evidence="1 2" key="1">
    <citation type="submission" date="2018-09" db="EMBL/GenBank/DDBJ databases">
        <title>Sphingomonas peninsula sp. nov., isolated from fildes peninsula, Antarctic soil.</title>
        <authorList>
            <person name="Yingchao G."/>
        </authorList>
    </citation>
    <scope>NUCLEOTIDE SEQUENCE [LARGE SCALE GENOMIC DNA]</scope>
    <source>
        <strain evidence="1 2">YZ-8</strain>
    </source>
</reference>
<sequence length="80" mass="8965">MINIKLIAAKVIAWFDKDLDALIKAFVKLEASLDTLVAKKVIELEATKASAEHFALKLITDNAALDRVYRISHRISEITK</sequence>
<keyword evidence="2" id="KW-1185">Reference proteome</keyword>
<dbReference type="EMBL" id="CP032829">
    <property type="protein sequence ID" value="AYJ85516.1"/>
    <property type="molecule type" value="Genomic_DNA"/>
</dbReference>
<evidence type="ECO:0000313" key="1">
    <source>
        <dbReference type="EMBL" id="AYJ85516.1"/>
    </source>
</evidence>
<gene>
    <name evidence="1" type="ORF">D3Y57_05395</name>
</gene>
<organism evidence="1 2">
    <name type="scientific">Sphingomonas paeninsulae</name>
    <dbReference type="NCBI Taxonomy" id="2319844"/>
    <lineage>
        <taxon>Bacteria</taxon>
        <taxon>Pseudomonadati</taxon>
        <taxon>Pseudomonadota</taxon>
        <taxon>Alphaproteobacteria</taxon>
        <taxon>Sphingomonadales</taxon>
        <taxon>Sphingomonadaceae</taxon>
        <taxon>Sphingomonas</taxon>
    </lineage>
</organism>
<accession>A0A494TI64</accession>
<dbReference type="Proteomes" id="UP000276254">
    <property type="component" value="Chromosome"/>
</dbReference>